<organism evidence="1 2">
    <name type="scientific">Characodon lateralis</name>
    <dbReference type="NCBI Taxonomy" id="208331"/>
    <lineage>
        <taxon>Eukaryota</taxon>
        <taxon>Metazoa</taxon>
        <taxon>Chordata</taxon>
        <taxon>Craniata</taxon>
        <taxon>Vertebrata</taxon>
        <taxon>Euteleostomi</taxon>
        <taxon>Actinopterygii</taxon>
        <taxon>Neopterygii</taxon>
        <taxon>Teleostei</taxon>
        <taxon>Neoteleostei</taxon>
        <taxon>Acanthomorphata</taxon>
        <taxon>Ovalentaria</taxon>
        <taxon>Atherinomorphae</taxon>
        <taxon>Cyprinodontiformes</taxon>
        <taxon>Goodeidae</taxon>
        <taxon>Characodon</taxon>
    </lineage>
</organism>
<gene>
    <name evidence="1" type="ORF">CHARACLAT_023416</name>
</gene>
<evidence type="ECO:0000313" key="1">
    <source>
        <dbReference type="EMBL" id="MED6278402.1"/>
    </source>
</evidence>
<keyword evidence="2" id="KW-1185">Reference proteome</keyword>
<name>A0ABU7DTK8_9TELE</name>
<comment type="caution">
    <text evidence="1">The sequence shown here is derived from an EMBL/GenBank/DDBJ whole genome shotgun (WGS) entry which is preliminary data.</text>
</comment>
<protein>
    <submittedName>
        <fullName evidence="1">Uncharacterized protein</fullName>
    </submittedName>
</protein>
<reference evidence="1 2" key="1">
    <citation type="submission" date="2021-06" db="EMBL/GenBank/DDBJ databases">
        <authorList>
            <person name="Palmer J.M."/>
        </authorList>
    </citation>
    <scope>NUCLEOTIDE SEQUENCE [LARGE SCALE GENOMIC DNA]</scope>
    <source>
        <strain evidence="1 2">CL_MEX2019</strain>
        <tissue evidence="1">Muscle</tissue>
    </source>
</reference>
<dbReference type="EMBL" id="JAHUTJ010035270">
    <property type="protein sequence ID" value="MED6278402.1"/>
    <property type="molecule type" value="Genomic_DNA"/>
</dbReference>
<sequence length="123" mass="13394">MLKSSANSLQAWEDPGHPVFQDLLRANRKSLSMASLNSSHACVIVSATTEATVPNDPQVLKTSSFGLTAFITTAVQKWVPWLPAQNTLITFRLQLLAATSAVEAWKGPQPPSEYNRTFPKGVN</sequence>
<proteinExistence type="predicted"/>
<evidence type="ECO:0000313" key="2">
    <source>
        <dbReference type="Proteomes" id="UP001352852"/>
    </source>
</evidence>
<dbReference type="Proteomes" id="UP001352852">
    <property type="component" value="Unassembled WGS sequence"/>
</dbReference>
<accession>A0ABU7DTK8</accession>